<gene>
    <name evidence="2" type="ORF">RHS03_06684</name>
</gene>
<sequence length="184" mass="20639">MDPELFEEFMQFRAFKQAADAKQKVEKEQDCKSTRGHSLTIGCNSSPMDTHKEQCTEDKDDKNSLIVGHSSNPTDVDVDLMPTPLPCLNTKQNKGKDCAKKPKQDERTSASDKDKQVAHTSTPCAFCKQDELNKNAATKNCKRVQLLEPGPWQMLLFPGLSSQAPIQHLPHLLQTTPKEMQWTG</sequence>
<dbReference type="EMBL" id="JACYCD010000230">
    <property type="protein sequence ID" value="KAF8700290.1"/>
    <property type="molecule type" value="Genomic_DNA"/>
</dbReference>
<name>A0A8H7HMV8_9AGAM</name>
<evidence type="ECO:0000313" key="3">
    <source>
        <dbReference type="Proteomes" id="UP000602905"/>
    </source>
</evidence>
<dbReference type="Proteomes" id="UP000602905">
    <property type="component" value="Unassembled WGS sequence"/>
</dbReference>
<evidence type="ECO:0000313" key="2">
    <source>
        <dbReference type="EMBL" id="KAF8700290.1"/>
    </source>
</evidence>
<feature type="compositionally biased region" description="Basic and acidic residues" evidence="1">
    <location>
        <begin position="49"/>
        <end position="63"/>
    </location>
</feature>
<feature type="compositionally biased region" description="Basic and acidic residues" evidence="1">
    <location>
        <begin position="94"/>
        <end position="117"/>
    </location>
</feature>
<proteinExistence type="predicted"/>
<evidence type="ECO:0000256" key="1">
    <source>
        <dbReference type="SAM" id="MobiDB-lite"/>
    </source>
</evidence>
<feature type="non-terminal residue" evidence="2">
    <location>
        <position position="1"/>
    </location>
</feature>
<dbReference type="OrthoDB" id="10568637at2759"/>
<feature type="region of interest" description="Disordered" evidence="1">
    <location>
        <begin position="26"/>
        <end position="118"/>
    </location>
</feature>
<dbReference type="AlphaFoldDB" id="A0A8H7HMV8"/>
<reference evidence="2" key="1">
    <citation type="submission" date="2020-09" db="EMBL/GenBank/DDBJ databases">
        <title>Comparative genome analyses of four rice-infecting Rhizoctonia solani isolates reveal extensive enrichment of homogalacturonan modification genes.</title>
        <authorList>
            <person name="Lee D.-Y."/>
            <person name="Jeon J."/>
            <person name="Kim K.-T."/>
            <person name="Cheong K."/>
            <person name="Song H."/>
            <person name="Choi G."/>
            <person name="Ko J."/>
            <person name="Opiyo S.O."/>
            <person name="Zuo S."/>
            <person name="Madhav S."/>
            <person name="Lee Y.-H."/>
            <person name="Wang G.-L."/>
        </authorList>
    </citation>
    <scope>NUCLEOTIDE SEQUENCE</scope>
    <source>
        <strain evidence="2">AG1-IA WGL</strain>
    </source>
</reference>
<accession>A0A8H7HMV8</accession>
<protein>
    <submittedName>
        <fullName evidence="2">Uncharacterized protein</fullName>
    </submittedName>
</protein>
<organism evidence="2 3">
    <name type="scientific">Rhizoctonia solani</name>
    <dbReference type="NCBI Taxonomy" id="456999"/>
    <lineage>
        <taxon>Eukaryota</taxon>
        <taxon>Fungi</taxon>
        <taxon>Dikarya</taxon>
        <taxon>Basidiomycota</taxon>
        <taxon>Agaricomycotina</taxon>
        <taxon>Agaricomycetes</taxon>
        <taxon>Cantharellales</taxon>
        <taxon>Ceratobasidiaceae</taxon>
        <taxon>Rhizoctonia</taxon>
    </lineage>
</organism>
<comment type="caution">
    <text evidence="2">The sequence shown here is derived from an EMBL/GenBank/DDBJ whole genome shotgun (WGS) entry which is preliminary data.</text>
</comment>